<feature type="chain" id="PRO_5046639503" description="Secreted protein" evidence="2">
    <location>
        <begin position="16"/>
        <end position="115"/>
    </location>
</feature>
<feature type="compositionally biased region" description="Basic and acidic residues" evidence="1">
    <location>
        <begin position="39"/>
        <end position="73"/>
    </location>
</feature>
<evidence type="ECO:0000256" key="2">
    <source>
        <dbReference type="SAM" id="SignalP"/>
    </source>
</evidence>
<protein>
    <recommendedName>
        <fullName evidence="5">Secreted protein</fullName>
    </recommendedName>
</protein>
<gene>
    <name evidence="3" type="ORF">GPA24_06060</name>
</gene>
<feature type="signal peptide" evidence="2">
    <location>
        <begin position="1"/>
        <end position="15"/>
    </location>
</feature>
<organism evidence="3 4">
    <name type="scientific">Aromatoleum bremense</name>
    <dbReference type="NCBI Taxonomy" id="76115"/>
    <lineage>
        <taxon>Bacteria</taxon>
        <taxon>Pseudomonadati</taxon>
        <taxon>Pseudomonadota</taxon>
        <taxon>Betaproteobacteria</taxon>
        <taxon>Rhodocyclales</taxon>
        <taxon>Rhodocyclaceae</taxon>
        <taxon>Aromatoleum</taxon>
    </lineage>
</organism>
<dbReference type="EMBL" id="WTVP01000011">
    <property type="protein sequence ID" value="NMG15116.1"/>
    <property type="molecule type" value="Genomic_DNA"/>
</dbReference>
<evidence type="ECO:0000313" key="3">
    <source>
        <dbReference type="EMBL" id="NMG15116.1"/>
    </source>
</evidence>
<evidence type="ECO:0008006" key="5">
    <source>
        <dbReference type="Google" id="ProtNLM"/>
    </source>
</evidence>
<proteinExistence type="predicted"/>
<feature type="region of interest" description="Disordered" evidence="1">
    <location>
        <begin position="23"/>
        <end position="77"/>
    </location>
</feature>
<dbReference type="RefSeq" id="WP_169201821.1">
    <property type="nucleotide sequence ID" value="NZ_CP059467.1"/>
</dbReference>
<sequence>MVVLVALFHGWVAYASVVSTSHDPVSWPEHRSAPLAAQFDDHGHSHDEPASDDHDPGHRHGHNAADHSHDKLNLPRTGTYAAGMSTDVWSTVNQVQVHPGPYFPFERPPKAIPIL</sequence>
<name>A0ABX1NTK0_9RHOO</name>
<comment type="caution">
    <text evidence="3">The sequence shown here is derived from an EMBL/GenBank/DDBJ whole genome shotgun (WGS) entry which is preliminary data.</text>
</comment>
<keyword evidence="4" id="KW-1185">Reference proteome</keyword>
<evidence type="ECO:0000313" key="4">
    <source>
        <dbReference type="Proteomes" id="UP000633943"/>
    </source>
</evidence>
<reference evidence="3 4" key="1">
    <citation type="submission" date="2019-12" db="EMBL/GenBank/DDBJ databases">
        <title>Comparative genomics gives insights into the taxonomy of the Azoarcus-Aromatoleum group and reveals separate origins of nif in the plant-associated Azoarcus and non-plant-associated Aromatoleum sub-groups.</title>
        <authorList>
            <person name="Lafos M."/>
            <person name="Maluk M."/>
            <person name="Batista M."/>
            <person name="Junghare M."/>
            <person name="Carmona M."/>
            <person name="Faoro H."/>
            <person name="Cruz L.M."/>
            <person name="Battistoni F."/>
            <person name="De Souza E."/>
            <person name="Pedrosa F."/>
            <person name="Chen W.-M."/>
            <person name="Poole P.S."/>
            <person name="Dixon R.A."/>
            <person name="James E.K."/>
        </authorList>
    </citation>
    <scope>NUCLEOTIDE SEQUENCE [LARGE SCALE GENOMIC DNA]</scope>
    <source>
        <strain evidence="3 4">PbN1</strain>
    </source>
</reference>
<accession>A0ABX1NTK0</accession>
<keyword evidence="2" id="KW-0732">Signal</keyword>
<evidence type="ECO:0000256" key="1">
    <source>
        <dbReference type="SAM" id="MobiDB-lite"/>
    </source>
</evidence>
<dbReference type="Proteomes" id="UP000633943">
    <property type="component" value="Unassembled WGS sequence"/>
</dbReference>